<keyword evidence="5" id="KW-0786">Thiamine pyrophosphate</keyword>
<organism evidence="8 9">
    <name type="scientific">candidate division WOR-3 bacterium JGI_Cruoil_03_51_56</name>
    <dbReference type="NCBI Taxonomy" id="1973747"/>
    <lineage>
        <taxon>Bacteria</taxon>
        <taxon>Bacteria division WOR-3</taxon>
    </lineage>
</organism>
<reference evidence="8 9" key="1">
    <citation type="submission" date="2017-07" db="EMBL/GenBank/DDBJ databases">
        <title>Recovery of genomes from metagenomes via a dereplication, aggregation, and scoring strategy.</title>
        <authorList>
            <person name="Sieber C.M."/>
            <person name="Probst A.J."/>
            <person name="Sharrar A."/>
            <person name="Thomas B.C."/>
            <person name="Hess M."/>
            <person name="Tringe S.G."/>
            <person name="Banfield J.F."/>
        </authorList>
    </citation>
    <scope>NUCLEOTIDE SEQUENCE [LARGE SCALE GENOMIC DNA]</scope>
    <source>
        <strain evidence="8">JGI_Cruoil_03_51_56</strain>
    </source>
</reference>
<dbReference type="GO" id="GO:0005737">
    <property type="term" value="C:cytoplasm"/>
    <property type="evidence" value="ECO:0007669"/>
    <property type="project" value="UniProtKB-ARBA"/>
</dbReference>
<name>A0A235BVR0_UNCW3</name>
<dbReference type="CDD" id="cd02012">
    <property type="entry name" value="TPP_TK"/>
    <property type="match status" value="1"/>
</dbReference>
<evidence type="ECO:0000313" key="8">
    <source>
        <dbReference type="EMBL" id="OYD16448.1"/>
    </source>
</evidence>
<evidence type="ECO:0000256" key="1">
    <source>
        <dbReference type="ARBA" id="ARBA00001936"/>
    </source>
</evidence>
<dbReference type="PANTHER" id="PTHR43825">
    <property type="entry name" value="PYRUVATE DEHYDROGENASE E1 COMPONENT"/>
    <property type="match status" value="1"/>
</dbReference>
<feature type="domain" description="Transketolase-like pyrimidine-binding" evidence="7">
    <location>
        <begin position="332"/>
        <end position="500"/>
    </location>
</feature>
<feature type="compositionally biased region" description="Basic residues" evidence="6">
    <location>
        <begin position="671"/>
        <end position="708"/>
    </location>
</feature>
<dbReference type="CDD" id="cd07033">
    <property type="entry name" value="TPP_PYR_DXS_TK_like"/>
    <property type="match status" value="1"/>
</dbReference>
<comment type="similarity">
    <text evidence="4">Belongs to the transketolase family.</text>
</comment>
<evidence type="ECO:0000256" key="3">
    <source>
        <dbReference type="ARBA" id="ARBA00001964"/>
    </source>
</evidence>
<gene>
    <name evidence="8" type="ORF">CH330_02810</name>
</gene>
<dbReference type="Pfam" id="PF00456">
    <property type="entry name" value="Transketolase_N"/>
    <property type="match status" value="1"/>
</dbReference>
<dbReference type="SUPFAM" id="SSF52922">
    <property type="entry name" value="TK C-terminal domain-like"/>
    <property type="match status" value="1"/>
</dbReference>
<evidence type="ECO:0000256" key="2">
    <source>
        <dbReference type="ARBA" id="ARBA00001946"/>
    </source>
</evidence>
<evidence type="ECO:0000313" key="9">
    <source>
        <dbReference type="Proteomes" id="UP000215559"/>
    </source>
</evidence>
<dbReference type="AlphaFoldDB" id="A0A235BVR0"/>
<protein>
    <submittedName>
        <fullName evidence="8">Transketolase</fullName>
    </submittedName>
</protein>
<accession>A0A235BVR0</accession>
<comment type="cofactor">
    <cofactor evidence="1">
        <name>Mn(2+)</name>
        <dbReference type="ChEBI" id="CHEBI:29035"/>
    </cofactor>
</comment>
<dbReference type="InterPro" id="IPR029061">
    <property type="entry name" value="THDP-binding"/>
</dbReference>
<feature type="region of interest" description="Disordered" evidence="6">
    <location>
        <begin position="669"/>
        <end position="708"/>
    </location>
</feature>
<comment type="cofactor">
    <cofactor evidence="3">
        <name>thiamine diphosphate</name>
        <dbReference type="ChEBI" id="CHEBI:58937"/>
    </cofactor>
</comment>
<dbReference type="InterPro" id="IPR005475">
    <property type="entry name" value="Transketolase-like_Pyr-bd"/>
</dbReference>
<dbReference type="InterPro" id="IPR051157">
    <property type="entry name" value="PDH/Transketolase"/>
</dbReference>
<dbReference type="Gene3D" id="3.40.50.920">
    <property type="match status" value="1"/>
</dbReference>
<dbReference type="SMART" id="SM00861">
    <property type="entry name" value="Transket_pyr"/>
    <property type="match status" value="1"/>
</dbReference>
<dbReference type="InterPro" id="IPR033248">
    <property type="entry name" value="Transketolase_C"/>
</dbReference>
<evidence type="ECO:0000256" key="4">
    <source>
        <dbReference type="ARBA" id="ARBA00007131"/>
    </source>
</evidence>
<evidence type="ECO:0000259" key="7">
    <source>
        <dbReference type="SMART" id="SM00861"/>
    </source>
</evidence>
<dbReference type="NCBIfam" id="NF004559">
    <property type="entry name" value="PRK05899.2-5"/>
    <property type="match status" value="1"/>
</dbReference>
<comment type="caution">
    <text evidence="8">The sequence shown here is derived from an EMBL/GenBank/DDBJ whole genome shotgun (WGS) entry which is preliminary data.</text>
</comment>
<dbReference type="FunFam" id="3.40.50.970:FF:000129">
    <property type="entry name" value="Transketolase"/>
    <property type="match status" value="1"/>
</dbReference>
<dbReference type="PANTHER" id="PTHR43825:SF1">
    <property type="entry name" value="TRANSKETOLASE-LIKE PYRIMIDINE-BINDING DOMAIN-CONTAINING PROTEIN"/>
    <property type="match status" value="1"/>
</dbReference>
<dbReference type="Proteomes" id="UP000215559">
    <property type="component" value="Unassembled WGS sequence"/>
</dbReference>
<dbReference type="InterPro" id="IPR009014">
    <property type="entry name" value="Transketo_C/PFOR_II"/>
</dbReference>
<evidence type="ECO:0000256" key="5">
    <source>
        <dbReference type="ARBA" id="ARBA00023052"/>
    </source>
</evidence>
<dbReference type="InterPro" id="IPR005474">
    <property type="entry name" value="Transketolase_N"/>
</dbReference>
<dbReference type="EMBL" id="NOZP01000050">
    <property type="protein sequence ID" value="OYD16448.1"/>
    <property type="molecule type" value="Genomic_DNA"/>
</dbReference>
<proteinExistence type="inferred from homology"/>
<dbReference type="Pfam" id="PF02780">
    <property type="entry name" value="Transketolase_C"/>
    <property type="match status" value="1"/>
</dbReference>
<comment type="cofactor">
    <cofactor evidence="2">
        <name>Mg(2+)</name>
        <dbReference type="ChEBI" id="CHEBI:18420"/>
    </cofactor>
</comment>
<dbReference type="Gene3D" id="3.40.50.970">
    <property type="match status" value="2"/>
</dbReference>
<dbReference type="SUPFAM" id="SSF52518">
    <property type="entry name" value="Thiamin diphosphate-binding fold (THDP-binding)"/>
    <property type="match status" value="2"/>
</dbReference>
<sequence length="708" mass="78922">MPIVDSKTGKTRKEYSTAGLIQAANLMRGYNLITLHAAGSGHSGGTMSIMDITAALYLHVARHDPQNPFWENRDRIIWSTGHKAPSLYLGLGMAGYFPVEDVVRLRKLYSPYQGHPNWHMLAGVEASTGSLGQGLSIAVGIALAAKMDKKNYRVYCLTGDGEHQEGQIWEAAMEAGNFKLDNLCSILDKNRLQIDGWVKEVQNIDPVADKYRSFGWNVIEIDGHNMHQILSAFEKAKTIKGKPTLIIANTTKGKGISFMENIAGWHGKAPNREQMVSGLKELGLHYRLDYEKLLKKADEYQAEATQKLMAKVPKFSRDFFWNRQSQMKVAMKPTRAGFGNALQRYGDDERIVAIGADISGSIKISQFYEHDESRRDRWISVGIAEQSGTALAAGLAKEGKIPVFGTYAVFSAGRNLDQLRTTVCYGDFNVLIAGAHGGVSVGADGATHQALEDLFQICGLPNMHVSVPCDALETERATEEMLFEIKGPKYIRFAREATPVITTKETPYTWGIPNIYRYRGEQPEFIDAFDVKLATEYKNEKEDLTIVACGPEVPEAMRAAWILKQEFGIETRVMNLHTLKPLNPKPLVKAALETGIIITAEEHQVGGLAGWVSQALHNAPELYHKPLPFGSIGVRDRFGESGQPWELMWEFEVSGEHIAQKAKELYDLAKRTKPKTRKTTKKKAALKTTRKKTTKKKVTRKKKIQKGK</sequence>
<evidence type="ECO:0000256" key="6">
    <source>
        <dbReference type="SAM" id="MobiDB-lite"/>
    </source>
</evidence>
<dbReference type="Pfam" id="PF02779">
    <property type="entry name" value="Transket_pyr"/>
    <property type="match status" value="1"/>
</dbReference>